<organism evidence="2 3">
    <name type="scientific">Dendrobium chrysotoxum</name>
    <name type="common">Orchid</name>
    <dbReference type="NCBI Taxonomy" id="161865"/>
    <lineage>
        <taxon>Eukaryota</taxon>
        <taxon>Viridiplantae</taxon>
        <taxon>Streptophyta</taxon>
        <taxon>Embryophyta</taxon>
        <taxon>Tracheophyta</taxon>
        <taxon>Spermatophyta</taxon>
        <taxon>Magnoliopsida</taxon>
        <taxon>Liliopsida</taxon>
        <taxon>Asparagales</taxon>
        <taxon>Orchidaceae</taxon>
        <taxon>Epidendroideae</taxon>
        <taxon>Malaxideae</taxon>
        <taxon>Dendrobiinae</taxon>
        <taxon>Dendrobium</taxon>
    </lineage>
</organism>
<dbReference type="EMBL" id="JAGFBR010000010">
    <property type="protein sequence ID" value="KAH0459886.1"/>
    <property type="molecule type" value="Genomic_DNA"/>
</dbReference>
<name>A0AAV7GT37_DENCH</name>
<comment type="caution">
    <text evidence="2">The sequence shown here is derived from an EMBL/GenBank/DDBJ whole genome shotgun (WGS) entry which is preliminary data.</text>
</comment>
<dbReference type="AlphaFoldDB" id="A0AAV7GT37"/>
<proteinExistence type="predicted"/>
<gene>
    <name evidence="2" type="ORF">IEQ34_010549</name>
</gene>
<evidence type="ECO:0000313" key="2">
    <source>
        <dbReference type="EMBL" id="KAH0459886.1"/>
    </source>
</evidence>
<accession>A0AAV7GT37</accession>
<dbReference type="Proteomes" id="UP000775213">
    <property type="component" value="Unassembled WGS sequence"/>
</dbReference>
<protein>
    <submittedName>
        <fullName evidence="2">Uncharacterized protein</fullName>
    </submittedName>
</protein>
<evidence type="ECO:0000313" key="3">
    <source>
        <dbReference type="Proteomes" id="UP000775213"/>
    </source>
</evidence>
<reference evidence="2 3" key="1">
    <citation type="journal article" date="2021" name="Hortic Res">
        <title>Chromosome-scale assembly of the Dendrobium chrysotoxum genome enhances the understanding of orchid evolution.</title>
        <authorList>
            <person name="Zhang Y."/>
            <person name="Zhang G.Q."/>
            <person name="Zhang D."/>
            <person name="Liu X.D."/>
            <person name="Xu X.Y."/>
            <person name="Sun W.H."/>
            <person name="Yu X."/>
            <person name="Zhu X."/>
            <person name="Wang Z.W."/>
            <person name="Zhao X."/>
            <person name="Zhong W.Y."/>
            <person name="Chen H."/>
            <person name="Yin W.L."/>
            <person name="Huang T."/>
            <person name="Niu S.C."/>
            <person name="Liu Z.J."/>
        </authorList>
    </citation>
    <scope>NUCLEOTIDE SEQUENCE [LARGE SCALE GENOMIC DNA]</scope>
    <source>
        <strain evidence="2">Lindl</strain>
    </source>
</reference>
<feature type="region of interest" description="Disordered" evidence="1">
    <location>
        <begin position="1"/>
        <end position="28"/>
    </location>
</feature>
<keyword evidence="3" id="KW-1185">Reference proteome</keyword>
<sequence length="92" mass="10277">MQRKTGVEVEGLTASQASDDFPSGSDGDEIESELQKAFALEADDEVVLDLSEAVSYCLSLMRKKSDWTHLGTNIQRLRPRPLESRIPRLKDV</sequence>
<evidence type="ECO:0000256" key="1">
    <source>
        <dbReference type="SAM" id="MobiDB-lite"/>
    </source>
</evidence>